<feature type="chain" id="PRO_5045103392" evidence="1">
    <location>
        <begin position="23"/>
        <end position="233"/>
    </location>
</feature>
<accession>A0ABW2BQW3</accession>
<evidence type="ECO:0000313" key="3">
    <source>
        <dbReference type="Proteomes" id="UP001596292"/>
    </source>
</evidence>
<sequence>MPSTGLVWLVAFAIFASATARAAAADLDILLFGSLDGGAASFATFGAKAGASSLEKSGFVTLWSVGGGIRRERMFCGCGRRAIFTRLSQTTSELFGYQWIIPAGAISVYAGSETDLDALVGVAAVLRTGWRVQGETWLRPTEESLVQTTVIAGSARNSVWMRAAWGYKLAGAYFGPEGSVFLDETGYRKVSFGLHATDVALADIRLRVSAGLQWETHRAEPRPYLGLAAWSPL</sequence>
<gene>
    <name evidence="2" type="primary">bcsS</name>
    <name evidence="2" type="ORF">ACFQE0_26870</name>
</gene>
<keyword evidence="3" id="KW-1185">Reference proteome</keyword>
<organism evidence="2 3">
    <name type="scientific">Methylobacterium komagatae</name>
    <dbReference type="NCBI Taxonomy" id="374425"/>
    <lineage>
        <taxon>Bacteria</taxon>
        <taxon>Pseudomonadati</taxon>
        <taxon>Pseudomonadota</taxon>
        <taxon>Alphaproteobacteria</taxon>
        <taxon>Hyphomicrobiales</taxon>
        <taxon>Methylobacteriaceae</taxon>
        <taxon>Methylobacterium</taxon>
    </lineage>
</organism>
<dbReference type="Pfam" id="PF17036">
    <property type="entry name" value="CBP_BcsS"/>
    <property type="match status" value="1"/>
</dbReference>
<dbReference type="InterPro" id="IPR031485">
    <property type="entry name" value="CBP_BcsS"/>
</dbReference>
<keyword evidence="1" id="KW-0732">Signal</keyword>
<evidence type="ECO:0000256" key="1">
    <source>
        <dbReference type="SAM" id="SignalP"/>
    </source>
</evidence>
<reference evidence="3" key="1">
    <citation type="journal article" date="2019" name="Int. J. Syst. Evol. Microbiol.">
        <title>The Global Catalogue of Microorganisms (GCM) 10K type strain sequencing project: providing services to taxonomists for standard genome sequencing and annotation.</title>
        <authorList>
            <consortium name="The Broad Institute Genomics Platform"/>
            <consortium name="The Broad Institute Genome Sequencing Center for Infectious Disease"/>
            <person name="Wu L."/>
            <person name="Ma J."/>
        </authorList>
    </citation>
    <scope>NUCLEOTIDE SEQUENCE [LARGE SCALE GENOMIC DNA]</scope>
    <source>
        <strain evidence="3">CCUG 48316</strain>
    </source>
</reference>
<name>A0ABW2BQW3_9HYPH</name>
<comment type="caution">
    <text evidence="2">The sequence shown here is derived from an EMBL/GenBank/DDBJ whole genome shotgun (WGS) entry which is preliminary data.</text>
</comment>
<dbReference type="Proteomes" id="UP001596292">
    <property type="component" value="Unassembled WGS sequence"/>
</dbReference>
<feature type="signal peptide" evidence="1">
    <location>
        <begin position="1"/>
        <end position="22"/>
    </location>
</feature>
<protein>
    <submittedName>
        <fullName evidence="2">Cellulose biosynthesis protein BcsS</fullName>
    </submittedName>
</protein>
<dbReference type="EMBL" id="JBHSWN010000001">
    <property type="protein sequence ID" value="MFC6792863.1"/>
    <property type="molecule type" value="Genomic_DNA"/>
</dbReference>
<evidence type="ECO:0000313" key="2">
    <source>
        <dbReference type="EMBL" id="MFC6792863.1"/>
    </source>
</evidence>
<proteinExistence type="predicted"/>